<feature type="transmembrane region" description="Helical" evidence="4">
    <location>
        <begin position="199"/>
        <end position="219"/>
    </location>
</feature>
<feature type="transmembrane region" description="Helical" evidence="4">
    <location>
        <begin position="135"/>
        <end position="156"/>
    </location>
</feature>
<feature type="transmembrane region" description="Helical" evidence="4">
    <location>
        <begin position="240"/>
        <end position="267"/>
    </location>
</feature>
<feature type="transmembrane region" description="Helical" evidence="4">
    <location>
        <begin position="279"/>
        <end position="298"/>
    </location>
</feature>
<dbReference type="InterPro" id="IPR050327">
    <property type="entry name" value="Proton-linked_MCT"/>
</dbReference>
<keyword evidence="6" id="KW-1185">Reference proteome</keyword>
<dbReference type="AlphaFoldDB" id="A0A3N4II46"/>
<comment type="subcellular location">
    <subcellularLocation>
        <location evidence="1">Membrane</location>
        <topology evidence="1">Multi-pass membrane protein</topology>
    </subcellularLocation>
</comment>
<feature type="transmembrane region" description="Helical" evidence="4">
    <location>
        <begin position="81"/>
        <end position="103"/>
    </location>
</feature>
<dbReference type="GO" id="GO:0016020">
    <property type="term" value="C:membrane"/>
    <property type="evidence" value="ECO:0007669"/>
    <property type="project" value="UniProtKB-SubCell"/>
</dbReference>
<dbReference type="PANTHER" id="PTHR11360">
    <property type="entry name" value="MONOCARBOXYLATE TRANSPORTER"/>
    <property type="match status" value="1"/>
</dbReference>
<reference evidence="5 6" key="1">
    <citation type="journal article" date="2018" name="Nat. Ecol. Evol.">
        <title>Pezizomycetes genomes reveal the molecular basis of ectomycorrhizal truffle lifestyle.</title>
        <authorList>
            <person name="Murat C."/>
            <person name="Payen T."/>
            <person name="Noel B."/>
            <person name="Kuo A."/>
            <person name="Morin E."/>
            <person name="Chen J."/>
            <person name="Kohler A."/>
            <person name="Krizsan K."/>
            <person name="Balestrini R."/>
            <person name="Da Silva C."/>
            <person name="Montanini B."/>
            <person name="Hainaut M."/>
            <person name="Levati E."/>
            <person name="Barry K.W."/>
            <person name="Belfiori B."/>
            <person name="Cichocki N."/>
            <person name="Clum A."/>
            <person name="Dockter R.B."/>
            <person name="Fauchery L."/>
            <person name="Guy J."/>
            <person name="Iotti M."/>
            <person name="Le Tacon F."/>
            <person name="Lindquist E.A."/>
            <person name="Lipzen A."/>
            <person name="Malagnac F."/>
            <person name="Mello A."/>
            <person name="Molinier V."/>
            <person name="Miyauchi S."/>
            <person name="Poulain J."/>
            <person name="Riccioni C."/>
            <person name="Rubini A."/>
            <person name="Sitrit Y."/>
            <person name="Splivallo R."/>
            <person name="Traeger S."/>
            <person name="Wang M."/>
            <person name="Zifcakova L."/>
            <person name="Wipf D."/>
            <person name="Zambonelli A."/>
            <person name="Paolocci F."/>
            <person name="Nowrousian M."/>
            <person name="Ottonello S."/>
            <person name="Baldrian P."/>
            <person name="Spatafora J.W."/>
            <person name="Henrissat B."/>
            <person name="Nagy L.G."/>
            <person name="Aury J.M."/>
            <person name="Wincker P."/>
            <person name="Grigoriev I.V."/>
            <person name="Bonfante P."/>
            <person name="Martin F.M."/>
        </authorList>
    </citation>
    <scope>NUCLEOTIDE SEQUENCE [LARGE SCALE GENOMIC DNA]</scope>
    <source>
        <strain evidence="5 6">RN42</strain>
    </source>
</reference>
<evidence type="ECO:0000256" key="3">
    <source>
        <dbReference type="SAM" id="MobiDB-lite"/>
    </source>
</evidence>
<name>A0A3N4II46_ASCIM</name>
<feature type="transmembrane region" description="Helical" evidence="4">
    <location>
        <begin position="310"/>
        <end position="328"/>
    </location>
</feature>
<keyword evidence="4" id="KW-0472">Membrane</keyword>
<gene>
    <name evidence="5" type="ORF">BJ508DRAFT_205186</name>
</gene>
<accession>A0A3N4II46</accession>
<dbReference type="PANTHER" id="PTHR11360:SF284">
    <property type="entry name" value="EG:103B4.3 PROTEIN-RELATED"/>
    <property type="match status" value="1"/>
</dbReference>
<dbReference type="Gene3D" id="1.20.1250.20">
    <property type="entry name" value="MFS general substrate transporter like domains"/>
    <property type="match status" value="1"/>
</dbReference>
<comment type="similarity">
    <text evidence="2">Belongs to the major facilitator superfamily. Monocarboxylate porter (TC 2.A.1.13) family.</text>
</comment>
<feature type="transmembrane region" description="Helical" evidence="4">
    <location>
        <begin position="168"/>
        <end position="187"/>
    </location>
</feature>
<keyword evidence="4" id="KW-0812">Transmembrane</keyword>
<feature type="transmembrane region" description="Helical" evidence="4">
    <location>
        <begin position="40"/>
        <end position="61"/>
    </location>
</feature>
<dbReference type="STRING" id="1160509.A0A3N4II46"/>
<evidence type="ECO:0000256" key="4">
    <source>
        <dbReference type="SAM" id="Phobius"/>
    </source>
</evidence>
<dbReference type="InterPro" id="IPR036259">
    <property type="entry name" value="MFS_trans_sf"/>
</dbReference>
<feature type="region of interest" description="Disordered" evidence="3">
    <location>
        <begin position="1"/>
        <end position="32"/>
    </location>
</feature>
<protein>
    <submittedName>
        <fullName evidence="5">MFS general substrate transporter</fullName>
    </submittedName>
</protein>
<evidence type="ECO:0000313" key="5">
    <source>
        <dbReference type="EMBL" id="RPA85509.1"/>
    </source>
</evidence>
<dbReference type="EMBL" id="ML119653">
    <property type="protein sequence ID" value="RPA85509.1"/>
    <property type="molecule type" value="Genomic_DNA"/>
</dbReference>
<feature type="transmembrane region" description="Helical" evidence="4">
    <location>
        <begin position="398"/>
        <end position="418"/>
    </location>
</feature>
<dbReference type="GO" id="GO:0022857">
    <property type="term" value="F:transmembrane transporter activity"/>
    <property type="evidence" value="ECO:0007669"/>
    <property type="project" value="InterPro"/>
</dbReference>
<dbReference type="Pfam" id="PF07690">
    <property type="entry name" value="MFS_1"/>
    <property type="match status" value="1"/>
</dbReference>
<feature type="transmembrane region" description="Helical" evidence="4">
    <location>
        <begin position="110"/>
        <end position="129"/>
    </location>
</feature>
<proteinExistence type="inferred from homology"/>
<feature type="transmembrane region" description="Helical" evidence="4">
    <location>
        <begin position="334"/>
        <end position="358"/>
    </location>
</feature>
<keyword evidence="4" id="KW-1133">Transmembrane helix</keyword>
<evidence type="ECO:0000313" key="6">
    <source>
        <dbReference type="Proteomes" id="UP000275078"/>
    </source>
</evidence>
<dbReference type="Proteomes" id="UP000275078">
    <property type="component" value="Unassembled WGS sequence"/>
</dbReference>
<dbReference type="OrthoDB" id="6509908at2759"/>
<organism evidence="5 6">
    <name type="scientific">Ascobolus immersus RN42</name>
    <dbReference type="NCBI Taxonomy" id="1160509"/>
    <lineage>
        <taxon>Eukaryota</taxon>
        <taxon>Fungi</taxon>
        <taxon>Dikarya</taxon>
        <taxon>Ascomycota</taxon>
        <taxon>Pezizomycotina</taxon>
        <taxon>Pezizomycetes</taxon>
        <taxon>Pezizales</taxon>
        <taxon>Ascobolaceae</taxon>
        <taxon>Ascobolus</taxon>
    </lineage>
</organism>
<evidence type="ECO:0000256" key="2">
    <source>
        <dbReference type="ARBA" id="ARBA00006727"/>
    </source>
</evidence>
<dbReference type="InterPro" id="IPR011701">
    <property type="entry name" value="MFS"/>
</dbReference>
<feature type="transmembrane region" description="Helical" evidence="4">
    <location>
        <begin position="370"/>
        <end position="392"/>
    </location>
</feature>
<dbReference type="SUPFAM" id="SSF103473">
    <property type="entry name" value="MFS general substrate transporter"/>
    <property type="match status" value="1"/>
</dbReference>
<sequence length="431" mass="46277">MASTISKPEYESRSISPTDVEAGSTGETPNHTYPDGGRDAWLQCLGLFCVSVATWGLINSYGVFQVYYSAVTLKGRPPQDISWIGSIQMFLMIGLGAPIAPLVDAGYFRHLMASGSFLIVLGTMMTSLAKTYTQIFLAQGVCTGVGMGLIYMPAMVCVNSWFDKRKGIAMGLGIMGSSIAGVCFPILMRHLYLKPNIEFAWTVRIIAFIVLLALLTANLTMRPNFAKNHRAAPKPAITDLFDWPFTLYAAGAVIGFLGVFIPYFYLSSHAILLGINRDLSFYLLSIMNGASVFGRVLPNLLADRVGGLNSSIPFALASGALLFGWIGIETEEGLIALAVLYGFFSGAFVSLPPMVIGTMTPNVNHLAMKVGVGFMLLSPAMLAGPPIAGALWRGGDMVGTQAFAGSTAVVAGVFFVAARWKMVGWRVWVKV</sequence>
<evidence type="ECO:0000256" key="1">
    <source>
        <dbReference type="ARBA" id="ARBA00004141"/>
    </source>
</evidence>